<accession>A0ACB5PU77</accession>
<name>A0ACB5PU77_9BACT</name>
<evidence type="ECO:0000313" key="1">
    <source>
        <dbReference type="EMBL" id="GGF72481.1"/>
    </source>
</evidence>
<evidence type="ECO:0000313" key="2">
    <source>
        <dbReference type="Proteomes" id="UP000605392"/>
    </source>
</evidence>
<organism evidence="1 2">
    <name type="scientific">Hymenobacter qilianensis</name>
    <dbReference type="NCBI Taxonomy" id="1385715"/>
    <lineage>
        <taxon>Bacteria</taxon>
        <taxon>Pseudomonadati</taxon>
        <taxon>Bacteroidota</taxon>
        <taxon>Cytophagia</taxon>
        <taxon>Cytophagales</taxon>
        <taxon>Hymenobacteraceae</taxon>
        <taxon>Hymenobacter</taxon>
    </lineage>
</organism>
<dbReference type="EMBL" id="BMFN01000003">
    <property type="protein sequence ID" value="GGF72481.1"/>
    <property type="molecule type" value="Genomic_DNA"/>
</dbReference>
<reference evidence="1 2" key="1">
    <citation type="journal article" date="2019" name="Int. J. Syst. Evol. Microbiol.">
        <title>The Global Catalogue of Microorganisms (GCM) 10K type strain sequencing project: providing services to taxonomists for standard genome sequencing and annotation.</title>
        <authorList>
            <consortium name="The Broad Institute Genomics Platform"/>
            <consortium name="The Broad Institute Genome Sequencing Center for Infectious Disease"/>
            <person name="Wu L."/>
            <person name="Ma J."/>
        </authorList>
    </citation>
    <scope>NUCLEOTIDE SEQUENCE [LARGE SCALE GENOMIC DNA]</scope>
    <source>
        <strain evidence="1 2">CGMCC 1.12720</strain>
    </source>
</reference>
<protein>
    <submittedName>
        <fullName evidence="1">Uncharacterized protein</fullName>
    </submittedName>
</protein>
<proteinExistence type="predicted"/>
<gene>
    <name evidence="1" type="ORF">GCM10011375_29530</name>
</gene>
<dbReference type="Proteomes" id="UP000605392">
    <property type="component" value="Unassembled WGS sequence"/>
</dbReference>
<keyword evidence="2" id="KW-1185">Reference proteome</keyword>
<sequence length="1065" mass="116522">MEKLTRFLGIRPGETKTVWLFFAHNFLLGMGTILVYVTANVLLLEVNPERNLPLAYCVGALAMMAVGKLYAHFEHHWLLQKLAVRALLVAVVLTLVLTLLLLLGPSVTTAVAIMTGYRLIYLLTNLEFWGMSAVVFNVRQGRRLFSIISAGDMPAKAIGAVLAVVVHAYNELYVLLLTACGAYVLASVIQRATFKSRQVVARPGAPRVARPEQSALVRQVFGASPLIHAMGLSLTAIAAVAVGVEYIFFVNVKYKLQDQTTILQYVGGVLALTYLLAMLFKLLFTRRGIDWLGVRWTLALLPLTALAGILLFGALEVAAVGPAVLLVYFGGLYLTLEVLRQALFEPVFLVLFQPLTPLERLEGHTLAKGFYEPLGLGLGGLLLLGLHGSPALNQWVPFVWMGLLLLAAVFLLQRTYWKYLDELKDALGLRFGASTEANLPPSGSLAPEEEEPDSGVEEALQAIDELLKAGGLVKNAEALLSHTDSRVRTRVLSLVGHQADAGLLRRLALDDPDPKLREAASTLAGAHHEANDLLLHPDMVVRRGAMRGRLAQAPDDVQARESLRAILTASDTNSRLLALGLIQFLAPEQQSELLTTCLHSPFPEVVQAAVTAAADTTNPALTDDLLHLLRNKTVRHSVADSLVEIGAPALPQIKDSLTKESDGRYLQLLAQVCARLATPAARQVLVEVAQSSNLHARAAVLRALSSYATVPAEAPLFQRLVEKEMRLAQQVLHGMSSANAELRAALRYELKKGQQRLFWLLMQIYERQHILDAQRGVAHSAGERQANALEILDNLIPRPLYQGLQALLDTGRLRDKVQTFDSLLGPRSSAEPIQTSIVRRGSASFSAWTISVALLQWHPNPETVLYLHPHLLSANILIQESAMVVLRQLPLQRPAAFDQLISVYPDSHQLLMNTPHASASCVSARERVLLLKGTALFAETPENVLGTIVPIMKEVAFQPDQGIFVKGNLGNSLFIVSQGEVGIFDGPLHLTTFRKGDFFGELALLDAEARSATAVAQSPVVAFRIDQEDFYDVMEECSEVARNIMRVLCQRLRLQNEKMLPGVAA</sequence>
<comment type="caution">
    <text evidence="1">The sequence shown here is derived from an EMBL/GenBank/DDBJ whole genome shotgun (WGS) entry which is preliminary data.</text>
</comment>